<protein>
    <submittedName>
        <fullName evidence="1">Uncharacterized protein</fullName>
    </submittedName>
</protein>
<dbReference type="EMBL" id="VSSQ01000037">
    <property type="protein sequence ID" value="MPL67586.1"/>
    <property type="molecule type" value="Genomic_DNA"/>
</dbReference>
<evidence type="ECO:0000313" key="1">
    <source>
        <dbReference type="EMBL" id="MPL67586.1"/>
    </source>
</evidence>
<proteinExistence type="predicted"/>
<sequence>MLSLMRYGAADSSRSQTQIRISSHTENDKVRFRSLETHFYYLYLHFSNDIVLYFLKNFYSALSNSSYNLLTEGKALLTFWASIFSNILNE</sequence>
<reference evidence="1" key="1">
    <citation type="submission" date="2019-08" db="EMBL/GenBank/DDBJ databases">
        <authorList>
            <person name="Kucharzyk K."/>
            <person name="Murdoch R.W."/>
            <person name="Higgins S."/>
            <person name="Loffler F."/>
        </authorList>
    </citation>
    <scope>NUCLEOTIDE SEQUENCE</scope>
</reference>
<accession>A0A644TKV5</accession>
<name>A0A644TKV5_9ZZZZ</name>
<dbReference type="AlphaFoldDB" id="A0A644TKV5"/>
<comment type="caution">
    <text evidence="1">The sequence shown here is derived from an EMBL/GenBank/DDBJ whole genome shotgun (WGS) entry which is preliminary data.</text>
</comment>
<organism evidence="1">
    <name type="scientific">bioreactor metagenome</name>
    <dbReference type="NCBI Taxonomy" id="1076179"/>
    <lineage>
        <taxon>unclassified sequences</taxon>
        <taxon>metagenomes</taxon>
        <taxon>ecological metagenomes</taxon>
    </lineage>
</organism>
<gene>
    <name evidence="1" type="ORF">SDC9_13284</name>
</gene>